<evidence type="ECO:0000313" key="3">
    <source>
        <dbReference type="Proteomes" id="UP000078541"/>
    </source>
</evidence>
<gene>
    <name evidence="2" type="ORF">ALC56_13118</name>
</gene>
<keyword evidence="1" id="KW-0472">Membrane</keyword>
<dbReference type="Proteomes" id="UP000078541">
    <property type="component" value="Unassembled WGS sequence"/>
</dbReference>
<feature type="transmembrane region" description="Helical" evidence="1">
    <location>
        <begin position="332"/>
        <end position="351"/>
    </location>
</feature>
<accession>A0A195EWV5</accession>
<protein>
    <submittedName>
        <fullName evidence="2">Uncharacterized protein</fullName>
    </submittedName>
</protein>
<evidence type="ECO:0000313" key="2">
    <source>
        <dbReference type="EMBL" id="KYN32636.1"/>
    </source>
</evidence>
<dbReference type="AlphaFoldDB" id="A0A195EWV5"/>
<evidence type="ECO:0000256" key="1">
    <source>
        <dbReference type="SAM" id="Phobius"/>
    </source>
</evidence>
<name>A0A195EWV5_9HYME</name>
<dbReference type="EMBL" id="KQ981948">
    <property type="protein sequence ID" value="KYN32636.1"/>
    <property type="molecule type" value="Genomic_DNA"/>
</dbReference>
<sequence length="451" mass="54379">IDVRDTKVFEIALDDVNYDEENENEMIQPVDLADLKSFVKDESKYEPLHSHVKYYNELNARNKNRYSDILLLQPRMKEIFNLEQENKPFIAGFKHNLDKVNIFINKSIYKKKTVENRKKFLISNACKARNVRNFERLQNYRKDTNVAIDKSVKSIRIKREEITNHYGIINKEMDFFQVIRDRNITTSKTETTEYFVITQEAQYNLYEYDQKTASKEIKITLDQFLISKRRPRVADKKNSHKDSYDEYNRLKMEYEQQLEYDIKEGKVLNYSQKESKDMPKEALKRLIDLKRSKNCTKKELSQIGIKAIECLLYDFQRTKDIMTAKMILSRTWLVLRIWLLIYISFAIPCWCQRGNFINLVSFLGKIFIWKYYNIVICEHFFYYILGWCCCCFRCKFCFPRKRIMLIKQYYAMNPPGIFVKDLKKVKEPVKYEPTEYEYNTYKTFETAIRNI</sequence>
<reference evidence="2 3" key="1">
    <citation type="submission" date="2016-03" db="EMBL/GenBank/DDBJ databases">
        <title>Trachymyrmex septentrionalis WGS genome.</title>
        <authorList>
            <person name="Nygaard S."/>
            <person name="Hu H."/>
            <person name="Boomsma J."/>
            <person name="Zhang G."/>
        </authorList>
    </citation>
    <scope>NUCLEOTIDE SEQUENCE [LARGE SCALE GENOMIC DNA]</scope>
    <source>
        <strain evidence="2">Tsep2-gDNA-1</strain>
        <tissue evidence="2">Whole body</tissue>
    </source>
</reference>
<organism evidence="2 3">
    <name type="scientific">Trachymyrmex septentrionalis</name>
    <dbReference type="NCBI Taxonomy" id="34720"/>
    <lineage>
        <taxon>Eukaryota</taxon>
        <taxon>Metazoa</taxon>
        <taxon>Ecdysozoa</taxon>
        <taxon>Arthropoda</taxon>
        <taxon>Hexapoda</taxon>
        <taxon>Insecta</taxon>
        <taxon>Pterygota</taxon>
        <taxon>Neoptera</taxon>
        <taxon>Endopterygota</taxon>
        <taxon>Hymenoptera</taxon>
        <taxon>Apocrita</taxon>
        <taxon>Aculeata</taxon>
        <taxon>Formicoidea</taxon>
        <taxon>Formicidae</taxon>
        <taxon>Myrmicinae</taxon>
        <taxon>Trachymyrmex</taxon>
    </lineage>
</organism>
<feature type="non-terminal residue" evidence="2">
    <location>
        <position position="1"/>
    </location>
</feature>
<keyword evidence="1" id="KW-1133">Transmembrane helix</keyword>
<proteinExistence type="predicted"/>
<keyword evidence="1" id="KW-0812">Transmembrane</keyword>
<keyword evidence="3" id="KW-1185">Reference proteome</keyword>